<dbReference type="Pfam" id="PF01497">
    <property type="entry name" value="Peripla_BP_2"/>
    <property type="match status" value="1"/>
</dbReference>
<keyword evidence="5" id="KW-1185">Reference proteome</keyword>
<dbReference type="PANTHER" id="PTHR30535">
    <property type="entry name" value="VITAMIN B12-BINDING PROTEIN"/>
    <property type="match status" value="1"/>
</dbReference>
<dbReference type="PROSITE" id="PS51257">
    <property type="entry name" value="PROKAR_LIPOPROTEIN"/>
    <property type="match status" value="1"/>
</dbReference>
<organism evidence="4 5">
    <name type="scientific">Hornefia butyriciproducens</name>
    <dbReference type="NCBI Taxonomy" id="2652293"/>
    <lineage>
        <taxon>Bacteria</taxon>
        <taxon>Bacillati</taxon>
        <taxon>Bacillota</taxon>
        <taxon>Clostridia</taxon>
        <taxon>Peptostreptococcales</taxon>
        <taxon>Anaerovoracaceae</taxon>
        <taxon>Hornefia</taxon>
    </lineage>
</organism>
<feature type="domain" description="Fe/B12 periplasmic-binding" evidence="3">
    <location>
        <begin position="105"/>
        <end position="380"/>
    </location>
</feature>
<keyword evidence="2" id="KW-0732">Signal</keyword>
<reference evidence="4 5" key="1">
    <citation type="submission" date="2019-08" db="EMBL/GenBank/DDBJ databases">
        <title>In-depth cultivation of the pig gut microbiome towards novel bacterial diversity and tailored functional studies.</title>
        <authorList>
            <person name="Wylensek D."/>
            <person name="Hitch T.C.A."/>
            <person name="Clavel T."/>
        </authorList>
    </citation>
    <scope>NUCLEOTIDE SEQUENCE [LARGE SCALE GENOMIC DNA]</scope>
    <source>
        <strain evidence="4 5">WCA-MUC-591-APC-3H</strain>
    </source>
</reference>
<sequence length="386" mass="43232">MKNRFKRGMVLFLALMTATVLLSGCGAKNSESASGASGAPEISGLTYSKTMKLDYAKEFNVYYYKDGYKLIDIKDDAKYLIVPKGKKSPEKLSKKIKVLRGPVKNIYLAATASMALFSSMDALDNISMTSLKSGGWSFRSVRDAMNAGKIVYAGKYSEPDYELLLDKKCGLAIESTMIYHTPDVKEMIEDLKIPVMVDRSSYESNPLGRTEWIKLYGALTGHEKQAQAFFEKQEKKISALDDFRNTEKTVAFFYISTDGKAVVRSSKDYVPTMIEMAGGRYVFKKLTDSDGKTSVPMTIEKFYDTAADADYIVYNGSIDSTVRSMDDLIAKDPIMKKFKAVKNGQCYATGASMYQRTDIVGDMILDFHYLVTQKHLSEMKFLTKLK</sequence>
<dbReference type="EMBL" id="VUMZ01000006">
    <property type="protein sequence ID" value="MST52109.1"/>
    <property type="molecule type" value="Genomic_DNA"/>
</dbReference>
<feature type="chain" id="PRO_5039268900" evidence="2">
    <location>
        <begin position="23"/>
        <end position="386"/>
    </location>
</feature>
<name>A0A6L5Y623_9FIRM</name>
<evidence type="ECO:0000256" key="2">
    <source>
        <dbReference type="SAM" id="SignalP"/>
    </source>
</evidence>
<dbReference type="InterPro" id="IPR002491">
    <property type="entry name" value="ABC_transptr_periplasmic_BD"/>
</dbReference>
<evidence type="ECO:0000313" key="5">
    <source>
        <dbReference type="Proteomes" id="UP000474676"/>
    </source>
</evidence>
<dbReference type="RefSeq" id="WP_154574532.1">
    <property type="nucleotide sequence ID" value="NZ_JBQHWU010000005.1"/>
</dbReference>
<dbReference type="PANTHER" id="PTHR30535:SF34">
    <property type="entry name" value="MOLYBDATE-BINDING PROTEIN MOLA"/>
    <property type="match status" value="1"/>
</dbReference>
<dbReference type="AlphaFoldDB" id="A0A6L5Y623"/>
<dbReference type="GeneID" id="303115121"/>
<feature type="signal peptide" evidence="2">
    <location>
        <begin position="1"/>
        <end position="22"/>
    </location>
</feature>
<dbReference type="Proteomes" id="UP000474676">
    <property type="component" value="Unassembled WGS sequence"/>
</dbReference>
<evidence type="ECO:0000256" key="1">
    <source>
        <dbReference type="ARBA" id="ARBA00008814"/>
    </source>
</evidence>
<protein>
    <submittedName>
        <fullName evidence="4">ABC transporter substrate-binding protein</fullName>
    </submittedName>
</protein>
<gene>
    <name evidence="4" type="ORF">FYJ64_07265</name>
</gene>
<comment type="caution">
    <text evidence="4">The sequence shown here is derived from an EMBL/GenBank/DDBJ whole genome shotgun (WGS) entry which is preliminary data.</text>
</comment>
<dbReference type="SUPFAM" id="SSF53807">
    <property type="entry name" value="Helical backbone' metal receptor"/>
    <property type="match status" value="1"/>
</dbReference>
<dbReference type="Gene3D" id="3.40.50.1980">
    <property type="entry name" value="Nitrogenase molybdenum iron protein domain"/>
    <property type="match status" value="1"/>
</dbReference>
<dbReference type="PROSITE" id="PS50983">
    <property type="entry name" value="FE_B12_PBP"/>
    <property type="match status" value="1"/>
</dbReference>
<evidence type="ECO:0000259" key="3">
    <source>
        <dbReference type="PROSITE" id="PS50983"/>
    </source>
</evidence>
<dbReference type="InterPro" id="IPR050902">
    <property type="entry name" value="ABC_Transporter_SBP"/>
</dbReference>
<accession>A0A6L5Y623</accession>
<evidence type="ECO:0000313" key="4">
    <source>
        <dbReference type="EMBL" id="MST52109.1"/>
    </source>
</evidence>
<proteinExistence type="inferred from homology"/>
<comment type="similarity">
    <text evidence="1">Belongs to the bacterial solute-binding protein 8 family.</text>
</comment>